<name>A0ACB9Z1U2_9PEZI</name>
<protein>
    <submittedName>
        <fullName evidence="1">Uncharacterized protein</fullName>
    </submittedName>
</protein>
<dbReference type="Proteomes" id="UP001497700">
    <property type="component" value="Unassembled WGS sequence"/>
</dbReference>
<keyword evidence="2" id="KW-1185">Reference proteome</keyword>
<organism evidence="1 2">
    <name type="scientific">Hypoxylon rubiginosum</name>
    <dbReference type="NCBI Taxonomy" id="110542"/>
    <lineage>
        <taxon>Eukaryota</taxon>
        <taxon>Fungi</taxon>
        <taxon>Dikarya</taxon>
        <taxon>Ascomycota</taxon>
        <taxon>Pezizomycotina</taxon>
        <taxon>Sordariomycetes</taxon>
        <taxon>Xylariomycetidae</taxon>
        <taxon>Xylariales</taxon>
        <taxon>Hypoxylaceae</taxon>
        <taxon>Hypoxylon</taxon>
    </lineage>
</organism>
<sequence>MLLFGLLTPHTLTSLLYGAASLAIVVVSFVLLFKPANHTRGLVTVQFPTLHSRDISFPDSFDSFASLAEGATSLLNFGTVIESAAAQATSAVMDALDSAESLLNN</sequence>
<dbReference type="EMBL" id="MU393472">
    <property type="protein sequence ID" value="KAI4865458.1"/>
    <property type="molecule type" value="Genomic_DNA"/>
</dbReference>
<evidence type="ECO:0000313" key="2">
    <source>
        <dbReference type="Proteomes" id="UP001497700"/>
    </source>
</evidence>
<accession>A0ACB9Z1U2</accession>
<gene>
    <name evidence="1" type="ORF">F4820DRAFT_448092</name>
</gene>
<comment type="caution">
    <text evidence="1">The sequence shown here is derived from an EMBL/GenBank/DDBJ whole genome shotgun (WGS) entry which is preliminary data.</text>
</comment>
<evidence type="ECO:0000313" key="1">
    <source>
        <dbReference type="EMBL" id="KAI4865458.1"/>
    </source>
</evidence>
<reference evidence="1 2" key="1">
    <citation type="journal article" date="2022" name="New Phytol.">
        <title>Ecological generalism drives hyperdiversity of secondary metabolite gene clusters in xylarialean endophytes.</title>
        <authorList>
            <person name="Franco M.E.E."/>
            <person name="Wisecaver J.H."/>
            <person name="Arnold A.E."/>
            <person name="Ju Y.M."/>
            <person name="Slot J.C."/>
            <person name="Ahrendt S."/>
            <person name="Moore L.P."/>
            <person name="Eastman K.E."/>
            <person name="Scott K."/>
            <person name="Konkel Z."/>
            <person name="Mondo S.J."/>
            <person name="Kuo A."/>
            <person name="Hayes R.D."/>
            <person name="Haridas S."/>
            <person name="Andreopoulos B."/>
            <person name="Riley R."/>
            <person name="LaButti K."/>
            <person name="Pangilinan J."/>
            <person name="Lipzen A."/>
            <person name="Amirebrahimi M."/>
            <person name="Yan J."/>
            <person name="Adam C."/>
            <person name="Keymanesh K."/>
            <person name="Ng V."/>
            <person name="Louie K."/>
            <person name="Northen T."/>
            <person name="Drula E."/>
            <person name="Henrissat B."/>
            <person name="Hsieh H.M."/>
            <person name="Youens-Clark K."/>
            <person name="Lutzoni F."/>
            <person name="Miadlikowska J."/>
            <person name="Eastwood D.C."/>
            <person name="Hamelin R.C."/>
            <person name="Grigoriev I.V."/>
            <person name="U'Ren J.M."/>
        </authorList>
    </citation>
    <scope>NUCLEOTIDE SEQUENCE [LARGE SCALE GENOMIC DNA]</scope>
    <source>
        <strain evidence="1 2">CBS 119005</strain>
    </source>
</reference>
<proteinExistence type="predicted"/>